<evidence type="ECO:0000313" key="1">
    <source>
        <dbReference type="EMBL" id="BAJ63433.1"/>
    </source>
</evidence>
<proteinExistence type="predicted"/>
<evidence type="ECO:0000313" key="2">
    <source>
        <dbReference type="Proteomes" id="UP000008922"/>
    </source>
</evidence>
<dbReference type="GO" id="GO:0005829">
    <property type="term" value="C:cytosol"/>
    <property type="evidence" value="ECO:0007669"/>
    <property type="project" value="TreeGrafter"/>
</dbReference>
<dbReference type="STRING" id="926569.ANT_14050"/>
<name>E8N4R9_ANATU</name>
<gene>
    <name evidence="1" type="ordered locus">ANT_14050</name>
</gene>
<dbReference type="InterPro" id="IPR052341">
    <property type="entry name" value="LOG_family_nucleotidases"/>
</dbReference>
<organism evidence="1 2">
    <name type="scientific">Anaerolinea thermophila (strain DSM 14523 / JCM 11388 / NBRC 100420 / UNI-1)</name>
    <dbReference type="NCBI Taxonomy" id="926569"/>
    <lineage>
        <taxon>Bacteria</taxon>
        <taxon>Bacillati</taxon>
        <taxon>Chloroflexota</taxon>
        <taxon>Anaerolineae</taxon>
        <taxon>Anaerolineales</taxon>
        <taxon>Anaerolineaceae</taxon>
        <taxon>Anaerolinea</taxon>
    </lineage>
</organism>
<dbReference type="Pfam" id="PF18306">
    <property type="entry name" value="LDcluster4"/>
    <property type="match status" value="1"/>
</dbReference>
<dbReference type="EMBL" id="AP012029">
    <property type="protein sequence ID" value="BAJ63433.1"/>
    <property type="molecule type" value="Genomic_DNA"/>
</dbReference>
<dbReference type="Proteomes" id="UP000008922">
    <property type="component" value="Chromosome"/>
</dbReference>
<dbReference type="eggNOG" id="COG1611">
    <property type="taxonomic scope" value="Bacteria"/>
</dbReference>
<dbReference type="InterPro" id="IPR041164">
    <property type="entry name" value="LDcluster4"/>
</dbReference>
<dbReference type="SUPFAM" id="SSF102405">
    <property type="entry name" value="MCP/YpsA-like"/>
    <property type="match status" value="1"/>
</dbReference>
<dbReference type="KEGG" id="atm:ANT_14050"/>
<dbReference type="HOGENOM" id="CLU_058336_0_5_0"/>
<dbReference type="PANTHER" id="PTHR43393:SF3">
    <property type="entry name" value="LYSINE DECARBOXYLASE-LIKE PROTEIN"/>
    <property type="match status" value="1"/>
</dbReference>
<dbReference type="OrthoDB" id="9801098at2"/>
<accession>E8N4R9</accession>
<dbReference type="InParanoid" id="E8N4R9"/>
<reference evidence="1 2" key="1">
    <citation type="submission" date="2010-12" db="EMBL/GenBank/DDBJ databases">
        <title>Whole genome sequence of Anaerolinea thermophila UNI-1.</title>
        <authorList>
            <person name="Narita-Yamada S."/>
            <person name="Kishi E."/>
            <person name="Watanabe Y."/>
            <person name="Takasaki K."/>
            <person name="Ankai A."/>
            <person name="Oguchi A."/>
            <person name="Fukui S."/>
            <person name="Takahashi M."/>
            <person name="Yashiro I."/>
            <person name="Hosoyama A."/>
            <person name="Sekiguchi Y."/>
            <person name="Hanada S."/>
            <person name="Fujita N."/>
        </authorList>
    </citation>
    <scope>NUCLEOTIDE SEQUENCE [LARGE SCALE GENOMIC DNA]</scope>
    <source>
        <strain evidence="2">DSM 14523 / JCM 11388 / NBRC 100420 / UNI-1</strain>
    </source>
</reference>
<keyword evidence="2" id="KW-1185">Reference proteome</keyword>
<evidence type="ECO:0008006" key="3">
    <source>
        <dbReference type="Google" id="ProtNLM"/>
    </source>
</evidence>
<dbReference type="RefSeq" id="WP_013559815.1">
    <property type="nucleotide sequence ID" value="NC_014960.1"/>
</dbReference>
<dbReference type="PANTHER" id="PTHR43393">
    <property type="entry name" value="CYTOKININ RIBOSIDE 5'-MONOPHOSPHATE PHOSPHORIBOHYDROLASE"/>
    <property type="match status" value="1"/>
</dbReference>
<protein>
    <recommendedName>
        <fullName evidence="3">DNA-binding protein</fullName>
    </recommendedName>
</protein>
<sequence>MRVTVFGGTYPKPDTLPYEEAVKLGRLLAQAGHVVISGGYMGVMEAVSQGAALAGGHVIGVTCDEIERWRNVPKNQWVKEEWRRATLPERMITLMDEADAIIVMPGGIGTLAETALIWNRMLIQATTPKKVILVGEGWRKAITALYEAFPEYYPNGHQEMVLFASTVEDAVKLLAS</sequence>
<dbReference type="AlphaFoldDB" id="E8N4R9"/>
<dbReference type="Gene3D" id="3.40.50.450">
    <property type="match status" value="1"/>
</dbReference>